<reference evidence="3" key="1">
    <citation type="submission" date="2016-10" db="EMBL/GenBank/DDBJ databases">
        <authorList>
            <person name="Varghese N."/>
            <person name="Submissions S."/>
        </authorList>
    </citation>
    <scope>NUCLEOTIDE SEQUENCE [LARGE SCALE GENOMIC DNA]</scope>
    <source>
        <strain evidence="3">DSM 44232</strain>
    </source>
</reference>
<dbReference type="Proteomes" id="UP000198583">
    <property type="component" value="Unassembled WGS sequence"/>
</dbReference>
<dbReference type="PANTHER" id="PTHR31270:SF1">
    <property type="entry name" value="GLUTAMINYL-PEPTIDE CYCLOTRANSFERASE"/>
    <property type="match status" value="1"/>
</dbReference>
<keyword evidence="3" id="KW-1185">Reference proteome</keyword>
<evidence type="ECO:0000256" key="1">
    <source>
        <dbReference type="SAM" id="SignalP"/>
    </source>
</evidence>
<dbReference type="InterPro" id="IPR007788">
    <property type="entry name" value="QCT"/>
</dbReference>
<keyword evidence="2" id="KW-0808">Transferase</keyword>
<organism evidence="2 3">
    <name type="scientific">Lentzea waywayandensis</name>
    <dbReference type="NCBI Taxonomy" id="84724"/>
    <lineage>
        <taxon>Bacteria</taxon>
        <taxon>Bacillati</taxon>
        <taxon>Actinomycetota</taxon>
        <taxon>Actinomycetes</taxon>
        <taxon>Pseudonocardiales</taxon>
        <taxon>Pseudonocardiaceae</taxon>
        <taxon>Lentzea</taxon>
    </lineage>
</organism>
<sequence length="277" mass="29089">MKSLCVNKVLCSATAGLLALTACSAPQRVAQVASAPAATVTPVPIATNSTARHFSAQVLARVPTDRADARGLELVGDLLVENTGPVIRAVAPATGEVQAQQTVPPGSGTALTPAGLWHTGAVAAVLLDPRSLAERRRATIAGEVWGLCYDGTHLVQSDGTTRLLLRDGDTAELVRELRVDAREWGAARLGELHCVTVNGRSQVWAAVTGSDWMIRVDLASGTVTADADLTPVTVAEVPTGRNQVIGGIAAVPDAAGELWLTGRHYQHRYRVRLLPRP</sequence>
<dbReference type="Pfam" id="PF05096">
    <property type="entry name" value="Glu_cyclase_2"/>
    <property type="match status" value="1"/>
</dbReference>
<gene>
    <name evidence="2" type="ORF">SAMN04488564_112143</name>
</gene>
<accession>A0A1I6FDR8</accession>
<dbReference type="EMBL" id="FOYL01000012">
    <property type="protein sequence ID" value="SFR28032.1"/>
    <property type="molecule type" value="Genomic_DNA"/>
</dbReference>
<dbReference type="RefSeq" id="WP_177320781.1">
    <property type="nucleotide sequence ID" value="NZ_FOYL01000012.1"/>
</dbReference>
<dbReference type="PROSITE" id="PS51257">
    <property type="entry name" value="PROKAR_LIPOPROTEIN"/>
    <property type="match status" value="1"/>
</dbReference>
<evidence type="ECO:0000313" key="3">
    <source>
        <dbReference type="Proteomes" id="UP000198583"/>
    </source>
</evidence>
<dbReference type="GO" id="GO:0016603">
    <property type="term" value="F:glutaminyl-peptide cyclotransferase activity"/>
    <property type="evidence" value="ECO:0007669"/>
    <property type="project" value="InterPro"/>
</dbReference>
<dbReference type="AlphaFoldDB" id="A0A1I6FDR8"/>
<name>A0A1I6FDR8_9PSEU</name>
<keyword evidence="1" id="KW-0732">Signal</keyword>
<evidence type="ECO:0000313" key="2">
    <source>
        <dbReference type="EMBL" id="SFR28032.1"/>
    </source>
</evidence>
<dbReference type="SUPFAM" id="SSF63829">
    <property type="entry name" value="Calcium-dependent phosphotriesterase"/>
    <property type="match status" value="1"/>
</dbReference>
<protein>
    <submittedName>
        <fullName evidence="2">Glutamine cyclotransferase</fullName>
    </submittedName>
</protein>
<feature type="chain" id="PRO_5038751615" evidence="1">
    <location>
        <begin position="25"/>
        <end position="277"/>
    </location>
</feature>
<dbReference type="PANTHER" id="PTHR31270">
    <property type="entry name" value="GLUTAMINYL-PEPTIDE CYCLOTRANSFERASE"/>
    <property type="match status" value="1"/>
</dbReference>
<proteinExistence type="predicted"/>
<dbReference type="STRING" id="84724.SAMN04488564_112143"/>
<feature type="signal peptide" evidence="1">
    <location>
        <begin position="1"/>
        <end position="24"/>
    </location>
</feature>